<evidence type="ECO:0000256" key="1">
    <source>
        <dbReference type="ARBA" id="ARBA00006082"/>
    </source>
</evidence>
<protein>
    <recommendedName>
        <fullName evidence="4">DNA mismatch repair protein MutL</fullName>
    </recommendedName>
</protein>
<keyword evidence="3 4" id="KW-0234">DNA repair</keyword>
<dbReference type="NCBIfam" id="TIGR00585">
    <property type="entry name" value="mutl"/>
    <property type="match status" value="1"/>
</dbReference>
<dbReference type="Proteomes" id="UP000824262">
    <property type="component" value="Unassembled WGS sequence"/>
</dbReference>
<dbReference type="InterPro" id="IPR013507">
    <property type="entry name" value="DNA_mismatch_S5_2-like"/>
</dbReference>
<feature type="region of interest" description="Disordered" evidence="5">
    <location>
        <begin position="348"/>
        <end position="461"/>
    </location>
</feature>
<evidence type="ECO:0000259" key="7">
    <source>
        <dbReference type="SMART" id="SM01340"/>
    </source>
</evidence>
<dbReference type="Pfam" id="PF13589">
    <property type="entry name" value="HATPase_c_3"/>
    <property type="match status" value="1"/>
</dbReference>
<reference evidence="8" key="1">
    <citation type="submission" date="2020-10" db="EMBL/GenBank/DDBJ databases">
        <authorList>
            <person name="Gilroy R."/>
        </authorList>
    </citation>
    <scope>NUCLEOTIDE SEQUENCE</scope>
    <source>
        <strain evidence="8">ChiBcolR7-354</strain>
    </source>
</reference>
<feature type="domain" description="DNA mismatch repair protein S5" evidence="7">
    <location>
        <begin position="209"/>
        <end position="328"/>
    </location>
</feature>
<dbReference type="GO" id="GO:0016887">
    <property type="term" value="F:ATP hydrolysis activity"/>
    <property type="evidence" value="ECO:0007669"/>
    <property type="project" value="InterPro"/>
</dbReference>
<keyword evidence="2 4" id="KW-0227">DNA damage</keyword>
<dbReference type="FunFam" id="3.30.565.10:FF:000003">
    <property type="entry name" value="DNA mismatch repair endonuclease MutL"/>
    <property type="match status" value="1"/>
</dbReference>
<dbReference type="InterPro" id="IPR042120">
    <property type="entry name" value="MutL_C_dimsub"/>
</dbReference>
<dbReference type="PANTHER" id="PTHR10073">
    <property type="entry name" value="DNA MISMATCH REPAIR PROTEIN MLH, PMS, MUTL"/>
    <property type="match status" value="1"/>
</dbReference>
<feature type="compositionally biased region" description="Basic and acidic residues" evidence="5">
    <location>
        <begin position="425"/>
        <end position="438"/>
    </location>
</feature>
<feature type="domain" description="MutL C-terminal dimerisation" evidence="6">
    <location>
        <begin position="468"/>
        <end position="608"/>
    </location>
</feature>
<evidence type="ECO:0000256" key="2">
    <source>
        <dbReference type="ARBA" id="ARBA00022763"/>
    </source>
</evidence>
<keyword evidence="8" id="KW-0255">Endonuclease</keyword>
<dbReference type="GO" id="GO:0006298">
    <property type="term" value="P:mismatch repair"/>
    <property type="evidence" value="ECO:0007669"/>
    <property type="project" value="UniProtKB-UniRule"/>
</dbReference>
<dbReference type="Pfam" id="PF08676">
    <property type="entry name" value="MutL_C"/>
    <property type="match status" value="1"/>
</dbReference>
<dbReference type="InterPro" id="IPR042121">
    <property type="entry name" value="MutL_C_regsub"/>
</dbReference>
<dbReference type="InterPro" id="IPR020667">
    <property type="entry name" value="DNA_mismatch_repair_MutL"/>
</dbReference>
<dbReference type="InterPro" id="IPR014762">
    <property type="entry name" value="DNA_mismatch_repair_CS"/>
</dbReference>
<dbReference type="InterPro" id="IPR014721">
    <property type="entry name" value="Ribsml_uS5_D2-typ_fold_subgr"/>
</dbReference>
<proteinExistence type="inferred from homology"/>
<evidence type="ECO:0000313" key="9">
    <source>
        <dbReference type="Proteomes" id="UP000824262"/>
    </source>
</evidence>
<comment type="caution">
    <text evidence="8">The sequence shown here is derived from an EMBL/GenBank/DDBJ whole genome shotgun (WGS) entry which is preliminary data.</text>
</comment>
<dbReference type="InterPro" id="IPR037198">
    <property type="entry name" value="MutL_C_sf"/>
</dbReference>
<name>A0A9D0ZDP8_9FIRM</name>
<dbReference type="SUPFAM" id="SSF55874">
    <property type="entry name" value="ATPase domain of HSP90 chaperone/DNA topoisomerase II/histidine kinase"/>
    <property type="match status" value="1"/>
</dbReference>
<evidence type="ECO:0000256" key="4">
    <source>
        <dbReference type="HAMAP-Rule" id="MF_00149"/>
    </source>
</evidence>
<organism evidence="8 9">
    <name type="scientific">Candidatus Scatomorpha intestinavium</name>
    <dbReference type="NCBI Taxonomy" id="2840922"/>
    <lineage>
        <taxon>Bacteria</taxon>
        <taxon>Bacillati</taxon>
        <taxon>Bacillota</taxon>
        <taxon>Clostridia</taxon>
        <taxon>Eubacteriales</taxon>
        <taxon>Candidatus Scatomorpha</taxon>
    </lineage>
</organism>
<dbReference type="GO" id="GO:0005524">
    <property type="term" value="F:ATP binding"/>
    <property type="evidence" value="ECO:0007669"/>
    <property type="project" value="InterPro"/>
</dbReference>
<feature type="compositionally biased region" description="Basic and acidic residues" evidence="5">
    <location>
        <begin position="350"/>
        <end position="360"/>
    </location>
</feature>
<keyword evidence="8" id="KW-0378">Hydrolase</keyword>
<dbReference type="PANTHER" id="PTHR10073:SF12">
    <property type="entry name" value="DNA MISMATCH REPAIR PROTEIN MLH1"/>
    <property type="match status" value="1"/>
</dbReference>
<dbReference type="SMART" id="SM01340">
    <property type="entry name" value="DNA_mis_repair"/>
    <property type="match status" value="1"/>
</dbReference>
<accession>A0A9D0ZDP8</accession>
<dbReference type="Pfam" id="PF01119">
    <property type="entry name" value="DNA_mis_repair"/>
    <property type="match status" value="1"/>
</dbReference>
<dbReference type="HAMAP" id="MF_00149">
    <property type="entry name" value="DNA_mis_repair"/>
    <property type="match status" value="1"/>
</dbReference>
<feature type="compositionally biased region" description="Low complexity" evidence="5">
    <location>
        <begin position="409"/>
        <end position="424"/>
    </location>
</feature>
<dbReference type="SUPFAM" id="SSF118116">
    <property type="entry name" value="DNA mismatch repair protein MutL"/>
    <property type="match status" value="1"/>
</dbReference>
<reference evidence="8" key="2">
    <citation type="journal article" date="2021" name="PeerJ">
        <title>Extensive microbial diversity within the chicken gut microbiome revealed by metagenomics and culture.</title>
        <authorList>
            <person name="Gilroy R."/>
            <person name="Ravi A."/>
            <person name="Getino M."/>
            <person name="Pursley I."/>
            <person name="Horton D.L."/>
            <person name="Alikhan N.F."/>
            <person name="Baker D."/>
            <person name="Gharbi K."/>
            <person name="Hall N."/>
            <person name="Watson M."/>
            <person name="Adriaenssens E.M."/>
            <person name="Foster-Nyarko E."/>
            <person name="Jarju S."/>
            <person name="Secka A."/>
            <person name="Antonio M."/>
            <person name="Oren A."/>
            <person name="Chaudhuri R.R."/>
            <person name="La Ragione R."/>
            <person name="Hildebrand F."/>
            <person name="Pallen M.J."/>
        </authorList>
    </citation>
    <scope>NUCLEOTIDE SEQUENCE</scope>
    <source>
        <strain evidence="8">ChiBcolR7-354</strain>
    </source>
</reference>
<dbReference type="GO" id="GO:0140664">
    <property type="term" value="F:ATP-dependent DNA damage sensor activity"/>
    <property type="evidence" value="ECO:0007669"/>
    <property type="project" value="InterPro"/>
</dbReference>
<dbReference type="InterPro" id="IPR002099">
    <property type="entry name" value="MutL/Mlh/PMS"/>
</dbReference>
<dbReference type="InterPro" id="IPR014790">
    <property type="entry name" value="MutL_C"/>
</dbReference>
<evidence type="ECO:0000259" key="6">
    <source>
        <dbReference type="SMART" id="SM00853"/>
    </source>
</evidence>
<dbReference type="Gene3D" id="3.30.1540.20">
    <property type="entry name" value="MutL, C-terminal domain, dimerisation subdomain"/>
    <property type="match status" value="1"/>
</dbReference>
<dbReference type="GO" id="GO:0004519">
    <property type="term" value="F:endonuclease activity"/>
    <property type="evidence" value="ECO:0007669"/>
    <property type="project" value="UniProtKB-KW"/>
</dbReference>
<dbReference type="InterPro" id="IPR038973">
    <property type="entry name" value="MutL/Mlh/Pms-like"/>
</dbReference>
<dbReference type="SMART" id="SM00853">
    <property type="entry name" value="MutL_C"/>
    <property type="match status" value="1"/>
</dbReference>
<dbReference type="EMBL" id="DVGA01000042">
    <property type="protein sequence ID" value="HIQ78445.1"/>
    <property type="molecule type" value="Genomic_DNA"/>
</dbReference>
<sequence>MPRINILSPFVADLIAAGEVVERPASAVKELIENSLDAGARNITVEIRGGGAEYLRVTDDGCGMSAEDAGIAFLRHATSKLRDERGLEAIGTLGFRGEALAAISSVSHVELLTRERGAQSGTRVALDAGEIAEMGEAGCPEGTTMIVRGLFYNTPARLKFMKSDRAEGAACVQAALRCALGRPDVSVRCIKDGKEEFFTPGDGRAESAVYTLLGRDLAASLAAVSSGGEGGIGVTGFASAPGTGRGSRGAQYFFCNGRYIRSQLLQAAVEQAYKNSMLTGRFPACVIYLDISAAAVDVNVHPAKTEVKFSDERRVFDAVHYAVLGAIEAPAAAPPPAVEASEPKLYSATRPERSTFRVEDTSAPYQTRLDLSSRGAPRVGTPAGGGGSPFRAAQDRREAAGGQPGSFHPPAAWAPPRRAAAAWPEELKNGEGRIREPETVPVTPESALKAPESPSPAADAAADEPVRLIGEALGLYIIAQRGGELIIIDKHAAHERIIFDRISKNGAGVMSQTLMEPVPLTPPRELAEVIGANLELLSGLGFEIESYGEGAFILRSAPCELDEKEAAASVEEIAEGLERSGRVTARSEREEALKTVACKAAIKAGRSSEPEELLRLAEAVCRGEITTCPHGRPVAWTLTRRDLDRQFKRIV</sequence>
<dbReference type="GO" id="GO:0030983">
    <property type="term" value="F:mismatched DNA binding"/>
    <property type="evidence" value="ECO:0007669"/>
    <property type="project" value="InterPro"/>
</dbReference>
<dbReference type="SUPFAM" id="SSF54211">
    <property type="entry name" value="Ribosomal protein S5 domain 2-like"/>
    <property type="match status" value="1"/>
</dbReference>
<dbReference type="InterPro" id="IPR036890">
    <property type="entry name" value="HATPase_C_sf"/>
</dbReference>
<evidence type="ECO:0000256" key="3">
    <source>
        <dbReference type="ARBA" id="ARBA00023204"/>
    </source>
</evidence>
<dbReference type="CDD" id="cd16926">
    <property type="entry name" value="HATPase_MutL-MLH-PMS-like"/>
    <property type="match status" value="1"/>
</dbReference>
<dbReference type="AlphaFoldDB" id="A0A9D0ZDP8"/>
<comment type="similarity">
    <text evidence="1 4">Belongs to the DNA mismatch repair MutL/HexB family.</text>
</comment>
<dbReference type="GO" id="GO:0032300">
    <property type="term" value="C:mismatch repair complex"/>
    <property type="evidence" value="ECO:0007669"/>
    <property type="project" value="InterPro"/>
</dbReference>
<dbReference type="Gene3D" id="3.30.230.10">
    <property type="match status" value="1"/>
</dbReference>
<keyword evidence="8" id="KW-0540">Nuclease</keyword>
<gene>
    <name evidence="4 8" type="primary">mutL</name>
    <name evidence="8" type="ORF">IAB77_04205</name>
</gene>
<evidence type="ECO:0000256" key="5">
    <source>
        <dbReference type="SAM" id="MobiDB-lite"/>
    </source>
</evidence>
<evidence type="ECO:0000313" key="8">
    <source>
        <dbReference type="EMBL" id="HIQ78445.1"/>
    </source>
</evidence>
<feature type="compositionally biased region" description="Low complexity" evidence="5">
    <location>
        <begin position="450"/>
        <end position="460"/>
    </location>
</feature>
<comment type="function">
    <text evidence="4">This protein is involved in the repair of mismatches in DNA. It is required for dam-dependent methyl-directed DNA mismatch repair. May act as a 'molecular matchmaker', a protein that promotes the formation of a stable complex between two or more DNA-binding proteins in an ATP-dependent manner without itself being part of a final effector complex.</text>
</comment>
<dbReference type="CDD" id="cd00782">
    <property type="entry name" value="MutL_Trans"/>
    <property type="match status" value="1"/>
</dbReference>
<dbReference type="Gene3D" id="3.30.1370.100">
    <property type="entry name" value="MutL, C-terminal domain, regulatory subdomain"/>
    <property type="match status" value="1"/>
</dbReference>
<dbReference type="InterPro" id="IPR020568">
    <property type="entry name" value="Ribosomal_Su5_D2-typ_SF"/>
</dbReference>
<dbReference type="Gene3D" id="3.30.565.10">
    <property type="entry name" value="Histidine kinase-like ATPase, C-terminal domain"/>
    <property type="match status" value="1"/>
</dbReference>
<dbReference type="PROSITE" id="PS00058">
    <property type="entry name" value="DNA_MISMATCH_REPAIR_1"/>
    <property type="match status" value="1"/>
</dbReference>